<name>A0ACC1TCZ2_9APHY</name>
<proteinExistence type="predicted"/>
<sequence>MSLTFSNAPSPKLERINSNVFVSVHDSGLRVDRQSPSVIILFAWFNANISQAKKYIAPLKAVYPTATVILVTLDLSWAYSEARREETVEPVAEILERARDAESNAGFRGILLHILSNGGGMQLIMLSKVMARRFRASCVQPVSCPIALVLDSVPDDNDRRSLVSAFTEQVRNPVLRHSSIPFLHLLCSYIHFSHNGHVQLEVYRLLHSSDILPGFVCRGTRNSAIPRLYVYSKIDQVIPATSVERHIQEARMLGIPVRTEPFEDTPHVMHAKADPGRYWRAVVELWKDAAHRASAKL</sequence>
<evidence type="ECO:0000313" key="1">
    <source>
        <dbReference type="EMBL" id="KAJ3558576.1"/>
    </source>
</evidence>
<evidence type="ECO:0000313" key="2">
    <source>
        <dbReference type="Proteomes" id="UP001148662"/>
    </source>
</evidence>
<organism evidence="1 2">
    <name type="scientific">Phlebia brevispora</name>
    <dbReference type="NCBI Taxonomy" id="194682"/>
    <lineage>
        <taxon>Eukaryota</taxon>
        <taxon>Fungi</taxon>
        <taxon>Dikarya</taxon>
        <taxon>Basidiomycota</taxon>
        <taxon>Agaricomycotina</taxon>
        <taxon>Agaricomycetes</taxon>
        <taxon>Polyporales</taxon>
        <taxon>Meruliaceae</taxon>
        <taxon>Phlebia</taxon>
    </lineage>
</organism>
<protein>
    <submittedName>
        <fullName evidence="1">Uncharacterized protein</fullName>
    </submittedName>
</protein>
<gene>
    <name evidence="1" type="ORF">NM688_g842</name>
</gene>
<comment type="caution">
    <text evidence="1">The sequence shown here is derived from an EMBL/GenBank/DDBJ whole genome shotgun (WGS) entry which is preliminary data.</text>
</comment>
<reference evidence="1" key="1">
    <citation type="submission" date="2022-07" db="EMBL/GenBank/DDBJ databases">
        <title>Genome Sequence of Phlebia brevispora.</title>
        <authorList>
            <person name="Buettner E."/>
        </authorList>
    </citation>
    <scope>NUCLEOTIDE SEQUENCE</scope>
    <source>
        <strain evidence="1">MPL23</strain>
    </source>
</reference>
<accession>A0ACC1TCZ2</accession>
<keyword evidence="2" id="KW-1185">Reference proteome</keyword>
<dbReference type="Proteomes" id="UP001148662">
    <property type="component" value="Unassembled WGS sequence"/>
</dbReference>
<dbReference type="EMBL" id="JANHOG010000080">
    <property type="protein sequence ID" value="KAJ3558576.1"/>
    <property type="molecule type" value="Genomic_DNA"/>
</dbReference>